<evidence type="ECO:0000256" key="1">
    <source>
        <dbReference type="ARBA" id="ARBA00001974"/>
    </source>
</evidence>
<evidence type="ECO:0000256" key="2">
    <source>
        <dbReference type="ARBA" id="ARBA00004950"/>
    </source>
</evidence>
<dbReference type="InParanoid" id="D8R6H7"/>
<dbReference type="eggNOG" id="KOG2403">
    <property type="taxonomic scope" value="Eukaryota"/>
</dbReference>
<dbReference type="Pfam" id="PF00890">
    <property type="entry name" value="FAD_binding_2"/>
    <property type="match status" value="1"/>
</dbReference>
<feature type="domain" description="FAD-dependent oxidoreductase 2 FAD-binding" evidence="12">
    <location>
        <begin position="74"/>
        <end position="461"/>
    </location>
</feature>
<dbReference type="InterPro" id="IPR037099">
    <property type="entry name" value="Fum_R/Succ_DH_flav-like_C_sf"/>
</dbReference>
<evidence type="ECO:0000256" key="9">
    <source>
        <dbReference type="ARBA" id="ARBA00050942"/>
    </source>
</evidence>
<name>D8R6H7_SELML</name>
<comment type="function">
    <text evidence="11">Catalyzes the oxidation of L-aspartate to iminoaspartate.</text>
</comment>
<evidence type="ECO:0000256" key="4">
    <source>
        <dbReference type="ARBA" id="ARBA00012173"/>
    </source>
</evidence>
<evidence type="ECO:0000256" key="7">
    <source>
        <dbReference type="ARBA" id="ARBA00022827"/>
    </source>
</evidence>
<dbReference type="GO" id="GO:0009507">
    <property type="term" value="C:chloroplast"/>
    <property type="evidence" value="ECO:0000318"/>
    <property type="project" value="GO_Central"/>
</dbReference>
<keyword evidence="15" id="KW-1185">Reference proteome</keyword>
<evidence type="ECO:0000256" key="3">
    <source>
        <dbReference type="ARBA" id="ARBA00008562"/>
    </source>
</evidence>
<comment type="cofactor">
    <cofactor evidence="1 11">
        <name>FAD</name>
        <dbReference type="ChEBI" id="CHEBI:57692"/>
    </cofactor>
</comment>
<evidence type="ECO:0000256" key="8">
    <source>
        <dbReference type="ARBA" id="ARBA00023002"/>
    </source>
</evidence>
<dbReference type="FunCoup" id="D8R6H7">
    <property type="interactions" value="380"/>
</dbReference>
<dbReference type="GO" id="GO:0034628">
    <property type="term" value="P:'de novo' NAD+ biosynthetic process from L-aspartate"/>
    <property type="evidence" value="ECO:0000318"/>
    <property type="project" value="GO_Central"/>
</dbReference>
<sequence>MDFGAPCLRGASFSAYFAPGLSSFRSVDASLALCQASNRFLTIKAAANGRISSHQNGRHSRTRLDDGSSTKYFDFLVIGSGVAGLRYALDVAKFGSVAIITKSEPQESNTRYAQGGVSAVLDPSDSVENHMRDTIVAGAFLCDEETVEVVCREGPERVKELMAFGASFDHSEDGQLHLAREGGHSHHRIVHTADMTGREIERALLTAVKNNASISIFEHHFALDLLTHETTLQDGNTITCHGLDTLNVRTKEVVRFISAVTLLATGGAGHIYPSTTNPLVATGDGVAMGHRAQAVISNMEFVQFHPTALADDGLPIKPKSRENAFLITEAVRGAGGKLFNMARERFMPLYDARGELAPRDVVARSIDDQLKKNNEKFVYLDISHKPAGEVLGHFPNIARECLKCGLDITKEPIPVVPAAHYMCGGIQTGLSGQTSIEGLYAAGEVTCTGLHGANRLASNSLLEALVFAQRAVNPSKDHFQRVQGSYRAVDEAREWTRPLESTAILEDSQMEEIRKFTAVQRKSLQQIMWNFVGIVRSTERLEIAQRRLEELETSWQDHLFRHGWKPNMVDLEVCEMRNLICVARVVVRSALSRRESRGLHYTTDYPDLVESRRLPTVLIPAYWNSGLVNRLSTGSVSSRAVKTTQEFQPKTPVQA</sequence>
<dbReference type="KEGG" id="smo:SELMODRAFT_85643"/>
<comment type="pathway">
    <text evidence="2 11">Cofactor biosynthesis; NAD(+) biosynthesis; iminoaspartate from L-aspartate (oxidase route): step 1/1.</text>
</comment>
<evidence type="ECO:0000256" key="6">
    <source>
        <dbReference type="ARBA" id="ARBA00022642"/>
    </source>
</evidence>
<evidence type="ECO:0000259" key="12">
    <source>
        <dbReference type="Pfam" id="PF00890"/>
    </source>
</evidence>
<evidence type="ECO:0000256" key="5">
    <source>
        <dbReference type="ARBA" id="ARBA00022630"/>
    </source>
</evidence>
<keyword evidence="7 11" id="KW-0274">FAD</keyword>
<dbReference type="STRING" id="88036.D8R6H7"/>
<comment type="similarity">
    <text evidence="3 11">Belongs to the FAD-dependent oxidoreductase 2 family. NadB subfamily.</text>
</comment>
<dbReference type="InterPro" id="IPR036188">
    <property type="entry name" value="FAD/NAD-bd_sf"/>
</dbReference>
<evidence type="ECO:0000259" key="13">
    <source>
        <dbReference type="Pfam" id="PF02910"/>
    </source>
</evidence>
<dbReference type="InterPro" id="IPR003953">
    <property type="entry name" value="FAD-dep_OxRdtase_2_FAD-bd"/>
</dbReference>
<dbReference type="AlphaFoldDB" id="D8R6H7"/>
<keyword evidence="8 11" id="KW-0560">Oxidoreductase</keyword>
<accession>D8R6H7</accession>
<dbReference type="FunFam" id="3.90.700.10:FF:000002">
    <property type="entry name" value="L-aspartate oxidase"/>
    <property type="match status" value="1"/>
</dbReference>
<dbReference type="Pfam" id="PF02910">
    <property type="entry name" value="Succ_DH_flav_C"/>
    <property type="match status" value="1"/>
</dbReference>
<comment type="subcellular location">
    <subcellularLocation>
        <location evidence="11">Plastid</location>
        <location evidence="11">Chloroplast</location>
    </subcellularLocation>
</comment>
<evidence type="ECO:0000313" key="14">
    <source>
        <dbReference type="EMBL" id="EFJ32315.1"/>
    </source>
</evidence>
<keyword evidence="6 11" id="KW-0662">Pyridine nucleotide biosynthesis</keyword>
<dbReference type="PANTHER" id="PTHR42716">
    <property type="entry name" value="L-ASPARTATE OXIDASE"/>
    <property type="match status" value="1"/>
</dbReference>
<dbReference type="PIRSF" id="PIRSF000171">
    <property type="entry name" value="SDHA_APRA_LASPO"/>
    <property type="match status" value="1"/>
</dbReference>
<evidence type="ECO:0000256" key="10">
    <source>
        <dbReference type="PIRSR" id="PIRSR000171-1"/>
    </source>
</evidence>
<dbReference type="Proteomes" id="UP000001514">
    <property type="component" value="Unassembled WGS sequence"/>
</dbReference>
<protein>
    <recommendedName>
        <fullName evidence="4 11">L-aspartate oxidase</fullName>
        <ecNumber evidence="4 11">1.4.3.16</ecNumber>
    </recommendedName>
</protein>
<dbReference type="EC" id="1.4.3.16" evidence="4 11"/>
<dbReference type="SUPFAM" id="SSF51905">
    <property type="entry name" value="FAD/NAD(P)-binding domain"/>
    <property type="match status" value="1"/>
</dbReference>
<dbReference type="InterPro" id="IPR005288">
    <property type="entry name" value="NadB"/>
</dbReference>
<feature type="active site" description="Proton acceptor" evidence="10">
    <location>
        <position position="359"/>
    </location>
</feature>
<dbReference type="GO" id="GO:0008734">
    <property type="term" value="F:L-aspartate oxidase activity"/>
    <property type="evidence" value="ECO:0000318"/>
    <property type="project" value="GO_Central"/>
</dbReference>
<dbReference type="SUPFAM" id="SSF56425">
    <property type="entry name" value="Succinate dehydrogenase/fumarate reductase flavoprotein, catalytic domain"/>
    <property type="match status" value="1"/>
</dbReference>
<dbReference type="UniPathway" id="UPA00253">
    <property type="reaction ID" value="UER00326"/>
</dbReference>
<dbReference type="HOGENOM" id="CLU_014312_3_0_1"/>
<dbReference type="Gramene" id="EFJ32315">
    <property type="protein sequence ID" value="EFJ32315"/>
    <property type="gene ID" value="SELMODRAFT_85643"/>
</dbReference>
<dbReference type="OMA" id="HCVQWLI"/>
<dbReference type="InterPro" id="IPR015939">
    <property type="entry name" value="Fum_Rdtase/Succ_DH_flav-like_C"/>
</dbReference>
<dbReference type="SUPFAM" id="SSF46977">
    <property type="entry name" value="Succinate dehydrogenase/fumarate reductase flavoprotein C-terminal domain"/>
    <property type="match status" value="1"/>
</dbReference>
<evidence type="ECO:0000256" key="11">
    <source>
        <dbReference type="RuleBase" id="RU362049"/>
    </source>
</evidence>
<reference evidence="14 15" key="1">
    <citation type="journal article" date="2011" name="Science">
        <title>The Selaginella genome identifies genetic changes associated with the evolution of vascular plants.</title>
        <authorList>
            <person name="Banks J.A."/>
            <person name="Nishiyama T."/>
            <person name="Hasebe M."/>
            <person name="Bowman J.L."/>
            <person name="Gribskov M."/>
            <person name="dePamphilis C."/>
            <person name="Albert V.A."/>
            <person name="Aono N."/>
            <person name="Aoyama T."/>
            <person name="Ambrose B.A."/>
            <person name="Ashton N.W."/>
            <person name="Axtell M.J."/>
            <person name="Barker E."/>
            <person name="Barker M.S."/>
            <person name="Bennetzen J.L."/>
            <person name="Bonawitz N.D."/>
            <person name="Chapple C."/>
            <person name="Cheng C."/>
            <person name="Correa L.G."/>
            <person name="Dacre M."/>
            <person name="DeBarry J."/>
            <person name="Dreyer I."/>
            <person name="Elias M."/>
            <person name="Engstrom E.M."/>
            <person name="Estelle M."/>
            <person name="Feng L."/>
            <person name="Finet C."/>
            <person name="Floyd S.K."/>
            <person name="Frommer W.B."/>
            <person name="Fujita T."/>
            <person name="Gramzow L."/>
            <person name="Gutensohn M."/>
            <person name="Harholt J."/>
            <person name="Hattori M."/>
            <person name="Heyl A."/>
            <person name="Hirai T."/>
            <person name="Hiwatashi Y."/>
            <person name="Ishikawa M."/>
            <person name="Iwata M."/>
            <person name="Karol K.G."/>
            <person name="Koehler B."/>
            <person name="Kolukisaoglu U."/>
            <person name="Kubo M."/>
            <person name="Kurata T."/>
            <person name="Lalonde S."/>
            <person name="Li K."/>
            <person name="Li Y."/>
            <person name="Litt A."/>
            <person name="Lyons E."/>
            <person name="Manning G."/>
            <person name="Maruyama T."/>
            <person name="Michael T.P."/>
            <person name="Mikami K."/>
            <person name="Miyazaki S."/>
            <person name="Morinaga S."/>
            <person name="Murata T."/>
            <person name="Mueller-Roeber B."/>
            <person name="Nelson D.R."/>
            <person name="Obara M."/>
            <person name="Oguri Y."/>
            <person name="Olmstead R.G."/>
            <person name="Onodera N."/>
            <person name="Petersen B.L."/>
            <person name="Pils B."/>
            <person name="Prigge M."/>
            <person name="Rensing S.A."/>
            <person name="Riano-Pachon D.M."/>
            <person name="Roberts A.W."/>
            <person name="Sato Y."/>
            <person name="Scheller H.V."/>
            <person name="Schulz B."/>
            <person name="Schulz C."/>
            <person name="Shakirov E.V."/>
            <person name="Shibagaki N."/>
            <person name="Shinohara N."/>
            <person name="Shippen D.E."/>
            <person name="Soerensen I."/>
            <person name="Sotooka R."/>
            <person name="Sugimoto N."/>
            <person name="Sugita M."/>
            <person name="Sumikawa N."/>
            <person name="Tanurdzic M."/>
            <person name="Theissen G."/>
            <person name="Ulvskov P."/>
            <person name="Wakazuki S."/>
            <person name="Weng J.K."/>
            <person name="Willats W.W."/>
            <person name="Wipf D."/>
            <person name="Wolf P.G."/>
            <person name="Yang L."/>
            <person name="Zimmer A.D."/>
            <person name="Zhu Q."/>
            <person name="Mitros T."/>
            <person name="Hellsten U."/>
            <person name="Loque D."/>
            <person name="Otillar R."/>
            <person name="Salamov A."/>
            <person name="Schmutz J."/>
            <person name="Shapiro H."/>
            <person name="Lindquist E."/>
            <person name="Lucas S."/>
            <person name="Rokhsar D."/>
            <person name="Grigoriev I.V."/>
        </authorList>
    </citation>
    <scope>NUCLEOTIDE SEQUENCE [LARGE SCALE GENOMIC DNA]</scope>
</reference>
<dbReference type="PRINTS" id="PR00368">
    <property type="entry name" value="FADPNR"/>
</dbReference>
<comment type="catalytic activity">
    <reaction evidence="9 11">
        <text>L-aspartate + O2 = iminosuccinate + H2O2</text>
        <dbReference type="Rhea" id="RHEA:25876"/>
        <dbReference type="ChEBI" id="CHEBI:15379"/>
        <dbReference type="ChEBI" id="CHEBI:16240"/>
        <dbReference type="ChEBI" id="CHEBI:29991"/>
        <dbReference type="ChEBI" id="CHEBI:77875"/>
        <dbReference type="EC" id="1.4.3.16"/>
    </reaction>
</comment>
<dbReference type="Gene3D" id="3.50.50.60">
    <property type="entry name" value="FAD/NAD(P)-binding domain"/>
    <property type="match status" value="1"/>
</dbReference>
<dbReference type="PANTHER" id="PTHR42716:SF2">
    <property type="entry name" value="L-ASPARTATE OXIDASE, CHLOROPLASTIC"/>
    <property type="match status" value="1"/>
</dbReference>
<dbReference type="InterPro" id="IPR027477">
    <property type="entry name" value="Succ_DH/fumarate_Rdtase_cat_sf"/>
</dbReference>
<dbReference type="Gene3D" id="3.90.700.10">
    <property type="entry name" value="Succinate dehydrogenase/fumarate reductase flavoprotein, catalytic domain"/>
    <property type="match status" value="1"/>
</dbReference>
<feature type="domain" description="Fumarate reductase/succinate dehydrogenase flavoprotein-like C-terminal" evidence="13">
    <location>
        <begin position="521"/>
        <end position="611"/>
    </location>
</feature>
<dbReference type="NCBIfam" id="TIGR00551">
    <property type="entry name" value="nadB"/>
    <property type="match status" value="1"/>
</dbReference>
<dbReference type="EMBL" id="GL377572">
    <property type="protein sequence ID" value="EFJ32315.1"/>
    <property type="molecule type" value="Genomic_DNA"/>
</dbReference>
<dbReference type="Gene3D" id="1.20.58.100">
    <property type="entry name" value="Fumarate reductase/succinate dehydrogenase flavoprotein-like, C-terminal domain"/>
    <property type="match status" value="1"/>
</dbReference>
<evidence type="ECO:0000313" key="15">
    <source>
        <dbReference type="Proteomes" id="UP000001514"/>
    </source>
</evidence>
<organism evidence="15">
    <name type="scientific">Selaginella moellendorffii</name>
    <name type="common">Spikemoss</name>
    <dbReference type="NCBI Taxonomy" id="88036"/>
    <lineage>
        <taxon>Eukaryota</taxon>
        <taxon>Viridiplantae</taxon>
        <taxon>Streptophyta</taxon>
        <taxon>Embryophyta</taxon>
        <taxon>Tracheophyta</taxon>
        <taxon>Lycopodiopsida</taxon>
        <taxon>Selaginellales</taxon>
        <taxon>Selaginellaceae</taxon>
        <taxon>Selaginella</taxon>
    </lineage>
</organism>
<proteinExistence type="inferred from homology"/>
<gene>
    <name evidence="14" type="ORF">SELMODRAFT_85643</name>
</gene>
<keyword evidence="5 11" id="KW-0285">Flavoprotein</keyword>